<evidence type="ECO:0000256" key="7">
    <source>
        <dbReference type="SAM" id="Coils"/>
    </source>
</evidence>
<evidence type="ECO:0000256" key="8">
    <source>
        <dbReference type="SAM" id="MobiDB-lite"/>
    </source>
</evidence>
<dbReference type="InterPro" id="IPR003594">
    <property type="entry name" value="HATPase_dom"/>
</dbReference>
<feature type="domain" description="Response regulatory" evidence="10">
    <location>
        <begin position="1410"/>
        <end position="1529"/>
    </location>
</feature>
<keyword evidence="3 6" id="KW-0597">Phosphoprotein</keyword>
<dbReference type="SMART" id="SM00086">
    <property type="entry name" value="PAC"/>
    <property type="match status" value="3"/>
</dbReference>
<keyword evidence="14" id="KW-1185">Reference proteome</keyword>
<dbReference type="Pfam" id="PF02518">
    <property type="entry name" value="HATPase_c"/>
    <property type="match status" value="2"/>
</dbReference>
<feature type="domain" description="PAC" evidence="12">
    <location>
        <begin position="478"/>
        <end position="530"/>
    </location>
</feature>
<comment type="caution">
    <text evidence="13">The sequence shown here is derived from an EMBL/GenBank/DDBJ whole genome shotgun (WGS) entry which is preliminary data.</text>
</comment>
<dbReference type="SUPFAM" id="SSF47384">
    <property type="entry name" value="Homodimeric domain of signal transducing histidine kinase"/>
    <property type="match status" value="1"/>
</dbReference>
<keyword evidence="4" id="KW-0808">Transferase</keyword>
<feature type="region of interest" description="Disordered" evidence="8">
    <location>
        <begin position="375"/>
        <end position="396"/>
    </location>
</feature>
<dbReference type="InterPro" id="IPR036890">
    <property type="entry name" value="HATPase_C_sf"/>
</dbReference>
<dbReference type="InterPro" id="IPR004358">
    <property type="entry name" value="Sig_transdc_His_kin-like_C"/>
</dbReference>
<dbReference type="Gene3D" id="3.40.50.2300">
    <property type="match status" value="2"/>
</dbReference>
<dbReference type="InterPro" id="IPR036097">
    <property type="entry name" value="HisK_dim/P_sf"/>
</dbReference>
<feature type="modified residue" description="4-aspartylphosphate" evidence="6">
    <location>
        <position position="1464"/>
    </location>
</feature>
<evidence type="ECO:0000256" key="2">
    <source>
        <dbReference type="ARBA" id="ARBA00012438"/>
    </source>
</evidence>
<feature type="domain" description="Response regulatory" evidence="10">
    <location>
        <begin position="6"/>
        <end position="120"/>
    </location>
</feature>
<evidence type="ECO:0000259" key="11">
    <source>
        <dbReference type="PROSITE" id="PS50112"/>
    </source>
</evidence>
<organism evidence="13 14">
    <name type="scientific">Limnobacter humi</name>
    <dbReference type="NCBI Taxonomy" id="1778671"/>
    <lineage>
        <taxon>Bacteria</taxon>
        <taxon>Pseudomonadati</taxon>
        <taxon>Pseudomonadota</taxon>
        <taxon>Betaproteobacteria</taxon>
        <taxon>Burkholderiales</taxon>
        <taxon>Burkholderiaceae</taxon>
        <taxon>Limnobacter</taxon>
    </lineage>
</organism>
<feature type="domain" description="PAC" evidence="12">
    <location>
        <begin position="914"/>
        <end position="966"/>
    </location>
</feature>
<feature type="domain" description="PAS" evidence="11">
    <location>
        <begin position="731"/>
        <end position="758"/>
    </location>
</feature>
<dbReference type="SMART" id="SM00388">
    <property type="entry name" value="HisKA"/>
    <property type="match status" value="2"/>
</dbReference>
<dbReference type="PANTHER" id="PTHR43304">
    <property type="entry name" value="PHYTOCHROME-LIKE PROTEIN CPH1"/>
    <property type="match status" value="1"/>
</dbReference>
<evidence type="ECO:0000313" key="14">
    <source>
        <dbReference type="Proteomes" id="UP001204142"/>
    </source>
</evidence>
<dbReference type="Gene3D" id="3.30.565.10">
    <property type="entry name" value="Histidine kinase-like ATPase, C-terminal domain"/>
    <property type="match status" value="2"/>
</dbReference>
<keyword evidence="7" id="KW-0175">Coiled coil</keyword>
<feature type="domain" description="Histidine kinase" evidence="9">
    <location>
        <begin position="1166"/>
        <end position="1387"/>
    </location>
</feature>
<evidence type="ECO:0000313" key="13">
    <source>
        <dbReference type="EMBL" id="MCQ8897703.1"/>
    </source>
</evidence>
<name>A0ABT1WJP8_9BURK</name>
<protein>
    <recommendedName>
        <fullName evidence="2">histidine kinase</fullName>
        <ecNumber evidence="2">2.7.13.3</ecNumber>
    </recommendedName>
</protein>
<dbReference type="EMBL" id="JANIGO010000006">
    <property type="protein sequence ID" value="MCQ8897703.1"/>
    <property type="molecule type" value="Genomic_DNA"/>
</dbReference>
<dbReference type="Gene3D" id="3.30.450.20">
    <property type="entry name" value="PAS domain"/>
    <property type="match status" value="3"/>
</dbReference>
<reference evidence="13 14" key="1">
    <citation type="submission" date="2022-07" db="EMBL/GenBank/DDBJ databases">
        <authorList>
            <person name="Xamxidin M."/>
            <person name="Wu M."/>
        </authorList>
    </citation>
    <scope>NUCLEOTIDE SEQUENCE [LARGE SCALE GENOMIC DNA]</scope>
    <source>
        <strain evidence="13 14">NBRC 111650</strain>
    </source>
</reference>
<evidence type="ECO:0000256" key="3">
    <source>
        <dbReference type="ARBA" id="ARBA00022553"/>
    </source>
</evidence>
<dbReference type="InterPro" id="IPR029016">
    <property type="entry name" value="GAF-like_dom_sf"/>
</dbReference>
<sequence length="1534" mass="171844">MTEHARLIVVDDEQPQLNALCSILEEHGFEVTACSSPMEAIAKYQATTYDLLLTDLKMPNISGIDLVAHLRNLDPQLCAVLMTGHSTVQSAVDAMRSGVLDYVLKPFKFSEILPVVQRCLHVRKLRMENQRLITELTASNRQLSEMNAELDAFAGRASHDLNSVIHLIQGYASRLTSRSPDNFTDDEWKYLQRIRQTSERASTVVTDLLSFARLGQASLDIQPVDLNAIATQAKILTELMADGPPAAWDMAELPTVPGDASLLEQVFMNLFSNALKFSSQRETPRIELGYRDEGSHHVVWIRDNGSGFNPEHQDRLFKPFQRLHTQSEFEGNGLGLAHVKRIIERHQGQIWAESNPDDGACFYLKFSKTLQLTPGVQSLPPLPPPPPARPEPDKRPIPDLTLALQRIGGYLGKIGGWAIEYTPNRHVYWSDEIWRILDAEPGEQAAPTFETGLLLYPEPYQARVAQALMDCVQQGTVMDLEAQIRTFQNRLIWVQLRAEAVFDEQGVLQRIQGCMQDITDRRMAMTTLRRINKALQAQNHINMALPNFTRVEQVFDEICTQTAATGEIPLVWVVQKDPVRGGLRVVSRAGKHQDIIDTIMANTNVCFQNEWLDTLRRREIVLCLDITNNPHAQGWVGLAKSRGFSSFAIIPLHLRDKLIAGVIYFGEGVAAFDKDLVDLLHAISKNRSISLENLTNQIERSATLERLKLLETCVERFNDMVVITEAEPVVADGPRIRWVNQAYYQRTGFTPDEVIGKTPRILQGPLTQRDALQRIHAALSNWQPVREELINYTKAGELMWLDVDIVPIADEKGWFTHWVAILRDITERKRAESALNATLHRFRSLANATSDCIWDWDLNTDEVWWSDGIQTLFGLNHTQLDSTPKSWSDRVHADDRRRVLDRIKQILTGSDDFWKDEYRFARADGSWAEVVDRGFVIRDDAGKALRMIGGITDMTHILEVTRRSKSQLVKMNLLNEITHAIGKRLDLDSIYKVVVNALEKDLPSDFCFMASHLPEARAMTVHCLSNNTKTMACAVGLQEGHDVPVRGTLMEMAAQGQFVYEPDMVNTSCPVAQSLQSSCGLNSVVIVPLKKGDTVLGVMVTARKAVHGFENDDMSFLIQLAEHVALALHQAELLRELQVAYAELKQTQALVLQQERLGALAEMAGGIAHDINNAISPAALYVESLLNAEQQLSPKGRKQLETVQIAIDDVANTVERMGRFARSREEEHHLEPVDVNLVCREVLELTRAKWETTPRKNGIHIELHTALGNNLPALGASEAELREAMANLIFNAVDAMPQGGLLTVRTELRREGRQDLVVIEVQDTGVGMSDETRRRCIEPFFTTKGQRGTGLGLAMVYGIVKRFHGRLLIQSTPEQGSTVSMVFEYHPQARFKTQTVQPSVLDTAPGRPLDILLVDDDLSVLEAVTDMLHDMGHRVTAVNNGHAALEALAVSLEHAEPVDVLITDLGMPDMDGKELARQVKKMDPRIHTLLLTGWGKQMNTNHERVPHVDLILAKPPKAVDIRSALNVLVHSSPV</sequence>
<dbReference type="PROSITE" id="PS50112">
    <property type="entry name" value="PAS"/>
    <property type="match status" value="2"/>
</dbReference>
<dbReference type="InterPro" id="IPR001610">
    <property type="entry name" value="PAC"/>
</dbReference>
<dbReference type="RefSeq" id="WP_256765509.1">
    <property type="nucleotide sequence ID" value="NZ_JANIGO010000006.1"/>
</dbReference>
<dbReference type="Pfam" id="PF13426">
    <property type="entry name" value="PAS_9"/>
    <property type="match status" value="1"/>
</dbReference>
<dbReference type="Pfam" id="PF00072">
    <property type="entry name" value="Response_reg"/>
    <property type="match status" value="2"/>
</dbReference>
<feature type="coiled-coil region" evidence="7">
    <location>
        <begin position="122"/>
        <end position="149"/>
    </location>
</feature>
<dbReference type="SMART" id="SM00091">
    <property type="entry name" value="PAS"/>
    <property type="match status" value="2"/>
</dbReference>
<dbReference type="CDD" id="cd00082">
    <property type="entry name" value="HisKA"/>
    <property type="match status" value="1"/>
</dbReference>
<feature type="domain" description="Histidine kinase" evidence="9">
    <location>
        <begin position="156"/>
        <end position="370"/>
    </location>
</feature>
<dbReference type="InterPro" id="IPR000700">
    <property type="entry name" value="PAS-assoc_C"/>
</dbReference>
<evidence type="ECO:0000259" key="9">
    <source>
        <dbReference type="PROSITE" id="PS50109"/>
    </source>
</evidence>
<dbReference type="InterPro" id="IPR005467">
    <property type="entry name" value="His_kinase_dom"/>
</dbReference>
<dbReference type="SUPFAM" id="SSF55874">
    <property type="entry name" value="ATPase domain of HSP90 chaperone/DNA topoisomerase II/histidine kinase"/>
    <property type="match status" value="2"/>
</dbReference>
<dbReference type="InterPro" id="IPR035965">
    <property type="entry name" value="PAS-like_dom_sf"/>
</dbReference>
<dbReference type="EC" id="2.7.13.3" evidence="2"/>
<dbReference type="InterPro" id="IPR000014">
    <property type="entry name" value="PAS"/>
</dbReference>
<dbReference type="SUPFAM" id="SSF55785">
    <property type="entry name" value="PYP-like sensor domain (PAS domain)"/>
    <property type="match status" value="3"/>
</dbReference>
<evidence type="ECO:0000259" key="12">
    <source>
        <dbReference type="PROSITE" id="PS50113"/>
    </source>
</evidence>
<evidence type="ECO:0000256" key="1">
    <source>
        <dbReference type="ARBA" id="ARBA00000085"/>
    </source>
</evidence>
<dbReference type="InterPro" id="IPR001789">
    <property type="entry name" value="Sig_transdc_resp-reg_receiver"/>
</dbReference>
<dbReference type="InterPro" id="IPR011006">
    <property type="entry name" value="CheY-like_superfamily"/>
</dbReference>
<feature type="domain" description="PAC" evidence="12">
    <location>
        <begin position="783"/>
        <end position="837"/>
    </location>
</feature>
<dbReference type="PROSITE" id="PS50113">
    <property type="entry name" value="PAC"/>
    <property type="match status" value="3"/>
</dbReference>
<dbReference type="InterPro" id="IPR052162">
    <property type="entry name" value="Sensor_kinase/Photoreceptor"/>
</dbReference>
<dbReference type="PRINTS" id="PR00344">
    <property type="entry name" value="BCTRLSENSOR"/>
</dbReference>
<dbReference type="SMART" id="SM00387">
    <property type="entry name" value="HATPase_c"/>
    <property type="match status" value="2"/>
</dbReference>
<dbReference type="InterPro" id="IPR013655">
    <property type="entry name" value="PAS_fold_3"/>
</dbReference>
<keyword evidence="5" id="KW-0418">Kinase</keyword>
<dbReference type="SMART" id="SM00065">
    <property type="entry name" value="GAF"/>
    <property type="match status" value="1"/>
</dbReference>
<dbReference type="SUPFAM" id="SSF55781">
    <property type="entry name" value="GAF domain-like"/>
    <property type="match status" value="2"/>
</dbReference>
<dbReference type="InterPro" id="IPR003661">
    <property type="entry name" value="HisK_dim/P_dom"/>
</dbReference>
<dbReference type="SMART" id="SM00448">
    <property type="entry name" value="REC"/>
    <property type="match status" value="2"/>
</dbReference>
<dbReference type="SUPFAM" id="SSF52172">
    <property type="entry name" value="CheY-like"/>
    <property type="match status" value="2"/>
</dbReference>
<dbReference type="InterPro" id="IPR003018">
    <property type="entry name" value="GAF"/>
</dbReference>
<dbReference type="PROSITE" id="PS50109">
    <property type="entry name" value="HIS_KIN"/>
    <property type="match status" value="2"/>
</dbReference>
<dbReference type="CDD" id="cd00130">
    <property type="entry name" value="PAS"/>
    <property type="match status" value="3"/>
</dbReference>
<evidence type="ECO:0000256" key="5">
    <source>
        <dbReference type="ARBA" id="ARBA00022777"/>
    </source>
</evidence>
<dbReference type="PANTHER" id="PTHR43304:SF1">
    <property type="entry name" value="PAC DOMAIN-CONTAINING PROTEIN"/>
    <property type="match status" value="1"/>
</dbReference>
<comment type="catalytic activity">
    <reaction evidence="1">
        <text>ATP + protein L-histidine = ADP + protein N-phospho-L-histidine.</text>
        <dbReference type="EC" id="2.7.13.3"/>
    </reaction>
</comment>
<dbReference type="NCBIfam" id="TIGR00229">
    <property type="entry name" value="sensory_box"/>
    <property type="match status" value="2"/>
</dbReference>
<evidence type="ECO:0000256" key="4">
    <source>
        <dbReference type="ARBA" id="ARBA00022679"/>
    </source>
</evidence>
<feature type="compositionally biased region" description="Pro residues" evidence="8">
    <location>
        <begin position="380"/>
        <end position="389"/>
    </location>
</feature>
<feature type="modified residue" description="4-aspartylphosphate" evidence="6">
    <location>
        <position position="55"/>
    </location>
</feature>
<dbReference type="Gene3D" id="3.30.450.40">
    <property type="match status" value="2"/>
</dbReference>
<dbReference type="Pfam" id="PF08447">
    <property type="entry name" value="PAS_3"/>
    <property type="match status" value="2"/>
</dbReference>
<evidence type="ECO:0000259" key="10">
    <source>
        <dbReference type="PROSITE" id="PS50110"/>
    </source>
</evidence>
<feature type="domain" description="PAS" evidence="11">
    <location>
        <begin position="838"/>
        <end position="910"/>
    </location>
</feature>
<evidence type="ECO:0000256" key="6">
    <source>
        <dbReference type="PROSITE-ProRule" id="PRU00169"/>
    </source>
</evidence>
<accession>A0ABT1WJP8</accession>
<dbReference type="PROSITE" id="PS50110">
    <property type="entry name" value="RESPONSE_REGULATORY"/>
    <property type="match status" value="2"/>
</dbReference>
<dbReference type="Gene3D" id="1.10.287.130">
    <property type="match status" value="2"/>
</dbReference>
<dbReference type="Pfam" id="PF00512">
    <property type="entry name" value="HisKA"/>
    <property type="match status" value="1"/>
</dbReference>
<gene>
    <name evidence="13" type="ORF">NQT62_14775</name>
</gene>
<dbReference type="Pfam" id="PF13185">
    <property type="entry name" value="GAF_2"/>
    <property type="match status" value="1"/>
</dbReference>
<dbReference type="Proteomes" id="UP001204142">
    <property type="component" value="Unassembled WGS sequence"/>
</dbReference>
<proteinExistence type="predicted"/>